<dbReference type="EMBL" id="CAJVPL010002892">
    <property type="protein sequence ID" value="CAG8621901.1"/>
    <property type="molecule type" value="Genomic_DNA"/>
</dbReference>
<sequence length="129" mass="14614">AVQEIDNSPEIQVANATILPQVVREHLEKITVIQDNVNNQLEKSCKYMIKHSSVHHRTNVLEPGQLVAIAPDTDMNPSTRKRKLEVIFKDTGMIIGMTNNNKTIIIETSEENTKHCPSKRVHHLKKVDS</sequence>
<name>A0A9N9GNM1_9GLOM</name>
<evidence type="ECO:0000313" key="2">
    <source>
        <dbReference type="Proteomes" id="UP000789831"/>
    </source>
</evidence>
<dbReference type="Proteomes" id="UP000789831">
    <property type="component" value="Unassembled WGS sequence"/>
</dbReference>
<dbReference type="OrthoDB" id="2421351at2759"/>
<organism evidence="1 2">
    <name type="scientific">Ambispora gerdemannii</name>
    <dbReference type="NCBI Taxonomy" id="144530"/>
    <lineage>
        <taxon>Eukaryota</taxon>
        <taxon>Fungi</taxon>
        <taxon>Fungi incertae sedis</taxon>
        <taxon>Mucoromycota</taxon>
        <taxon>Glomeromycotina</taxon>
        <taxon>Glomeromycetes</taxon>
        <taxon>Archaeosporales</taxon>
        <taxon>Ambisporaceae</taxon>
        <taxon>Ambispora</taxon>
    </lineage>
</organism>
<feature type="non-terminal residue" evidence="1">
    <location>
        <position position="1"/>
    </location>
</feature>
<protein>
    <submittedName>
        <fullName evidence="1">11134_t:CDS:1</fullName>
    </submittedName>
</protein>
<dbReference type="AlphaFoldDB" id="A0A9N9GNM1"/>
<reference evidence="1" key="1">
    <citation type="submission" date="2021-06" db="EMBL/GenBank/DDBJ databases">
        <authorList>
            <person name="Kallberg Y."/>
            <person name="Tangrot J."/>
            <person name="Rosling A."/>
        </authorList>
    </citation>
    <scope>NUCLEOTIDE SEQUENCE</scope>
    <source>
        <strain evidence="1">MT106</strain>
    </source>
</reference>
<comment type="caution">
    <text evidence="1">The sequence shown here is derived from an EMBL/GenBank/DDBJ whole genome shotgun (WGS) entry which is preliminary data.</text>
</comment>
<accession>A0A9N9GNM1</accession>
<proteinExistence type="predicted"/>
<evidence type="ECO:0000313" key="1">
    <source>
        <dbReference type="EMBL" id="CAG8621901.1"/>
    </source>
</evidence>
<keyword evidence="2" id="KW-1185">Reference proteome</keyword>
<gene>
    <name evidence="1" type="ORF">AGERDE_LOCUS10105</name>
</gene>